<keyword evidence="1" id="KW-0805">Transcription regulation</keyword>
<gene>
    <name evidence="5" type="ORF">D3874_17085</name>
</gene>
<accession>A0A418WEU7</accession>
<dbReference type="PROSITE" id="PS51118">
    <property type="entry name" value="HTH_HXLR"/>
    <property type="match status" value="1"/>
</dbReference>
<dbReference type="Pfam" id="PF01638">
    <property type="entry name" value="HxlR"/>
    <property type="match status" value="1"/>
</dbReference>
<dbReference type="EMBL" id="QYUK01000011">
    <property type="protein sequence ID" value="RJF88510.1"/>
    <property type="molecule type" value="Genomic_DNA"/>
</dbReference>
<dbReference type="SUPFAM" id="SSF46785">
    <property type="entry name" value="Winged helix' DNA-binding domain"/>
    <property type="match status" value="1"/>
</dbReference>
<dbReference type="InterPro" id="IPR036388">
    <property type="entry name" value="WH-like_DNA-bd_sf"/>
</dbReference>
<evidence type="ECO:0000256" key="1">
    <source>
        <dbReference type="ARBA" id="ARBA00023015"/>
    </source>
</evidence>
<organism evidence="5 6">
    <name type="scientific">Oleomonas cavernae</name>
    <dbReference type="NCBI Taxonomy" id="2320859"/>
    <lineage>
        <taxon>Bacteria</taxon>
        <taxon>Pseudomonadati</taxon>
        <taxon>Pseudomonadota</taxon>
        <taxon>Alphaproteobacteria</taxon>
        <taxon>Acetobacterales</taxon>
        <taxon>Acetobacteraceae</taxon>
        <taxon>Oleomonas</taxon>
    </lineage>
</organism>
<evidence type="ECO:0000256" key="2">
    <source>
        <dbReference type="ARBA" id="ARBA00023125"/>
    </source>
</evidence>
<protein>
    <submittedName>
        <fullName evidence="5">Transcriptional regulator</fullName>
    </submittedName>
</protein>
<dbReference type="InterPro" id="IPR036390">
    <property type="entry name" value="WH_DNA-bd_sf"/>
</dbReference>
<dbReference type="RefSeq" id="WP_119779145.1">
    <property type="nucleotide sequence ID" value="NZ_QYUK01000011.1"/>
</dbReference>
<dbReference type="Proteomes" id="UP000284605">
    <property type="component" value="Unassembled WGS sequence"/>
</dbReference>
<comment type="caution">
    <text evidence="5">The sequence shown here is derived from an EMBL/GenBank/DDBJ whole genome shotgun (WGS) entry which is preliminary data.</text>
</comment>
<dbReference type="OrthoDB" id="9782219at2"/>
<feature type="domain" description="HTH hxlR-type" evidence="4">
    <location>
        <begin position="11"/>
        <end position="107"/>
    </location>
</feature>
<keyword evidence="6" id="KW-1185">Reference proteome</keyword>
<evidence type="ECO:0000313" key="5">
    <source>
        <dbReference type="EMBL" id="RJF88510.1"/>
    </source>
</evidence>
<dbReference type="Gene3D" id="1.10.10.10">
    <property type="entry name" value="Winged helix-like DNA-binding domain superfamily/Winged helix DNA-binding domain"/>
    <property type="match status" value="1"/>
</dbReference>
<dbReference type="PANTHER" id="PTHR33204:SF18">
    <property type="entry name" value="TRANSCRIPTIONAL REGULATORY PROTEIN"/>
    <property type="match status" value="1"/>
</dbReference>
<keyword evidence="2" id="KW-0238">DNA-binding</keyword>
<proteinExistence type="predicted"/>
<evidence type="ECO:0000256" key="3">
    <source>
        <dbReference type="ARBA" id="ARBA00023163"/>
    </source>
</evidence>
<sequence length="167" mass="18324">MTRNSLAPLNCSLARTLDLVGEWWTLLIIREAAFGTRRFQDFAERLGVARNILSARLKRLVAEGLMARLTKDGSREVEYRLTPKGEALFPVLVTLLQWGDAHCTGHAPPIILVDRVAGQPLPKVEVRAADGRALGIHDLRALPGPGADEALHQRLGRPRVAALMKAV</sequence>
<evidence type="ECO:0000313" key="6">
    <source>
        <dbReference type="Proteomes" id="UP000284605"/>
    </source>
</evidence>
<keyword evidence="3" id="KW-0804">Transcription</keyword>
<dbReference type="GO" id="GO:0003677">
    <property type="term" value="F:DNA binding"/>
    <property type="evidence" value="ECO:0007669"/>
    <property type="project" value="UniProtKB-KW"/>
</dbReference>
<dbReference type="InterPro" id="IPR002577">
    <property type="entry name" value="HTH_HxlR"/>
</dbReference>
<name>A0A418WEU7_9PROT</name>
<dbReference type="AlphaFoldDB" id="A0A418WEU7"/>
<dbReference type="PANTHER" id="PTHR33204">
    <property type="entry name" value="TRANSCRIPTIONAL REGULATOR, MARR FAMILY"/>
    <property type="match status" value="1"/>
</dbReference>
<reference evidence="5 6" key="1">
    <citation type="submission" date="2018-09" db="EMBL/GenBank/DDBJ databases">
        <authorList>
            <person name="Zhu H."/>
        </authorList>
    </citation>
    <scope>NUCLEOTIDE SEQUENCE [LARGE SCALE GENOMIC DNA]</scope>
    <source>
        <strain evidence="5 6">K1W22B-8</strain>
    </source>
</reference>
<evidence type="ECO:0000259" key="4">
    <source>
        <dbReference type="PROSITE" id="PS51118"/>
    </source>
</evidence>